<evidence type="ECO:0000313" key="1">
    <source>
        <dbReference type="EMBL" id="RZS70908.1"/>
    </source>
</evidence>
<dbReference type="Proteomes" id="UP000293874">
    <property type="component" value="Unassembled WGS sequence"/>
</dbReference>
<accession>A0A4Q7MR68</accession>
<protein>
    <submittedName>
        <fullName evidence="1">Uncharacterized protein</fullName>
    </submittedName>
</protein>
<keyword evidence="2" id="KW-1185">Reference proteome</keyword>
<organism evidence="1 2">
    <name type="scientific">Pseudobacter ginsenosidimutans</name>
    <dbReference type="NCBI Taxonomy" id="661488"/>
    <lineage>
        <taxon>Bacteria</taxon>
        <taxon>Pseudomonadati</taxon>
        <taxon>Bacteroidota</taxon>
        <taxon>Chitinophagia</taxon>
        <taxon>Chitinophagales</taxon>
        <taxon>Chitinophagaceae</taxon>
        <taxon>Pseudobacter</taxon>
    </lineage>
</organism>
<gene>
    <name evidence="1" type="ORF">EV199_2807</name>
</gene>
<reference evidence="1 2" key="1">
    <citation type="submission" date="2019-02" db="EMBL/GenBank/DDBJ databases">
        <title>Genomic Encyclopedia of Type Strains, Phase IV (KMG-IV): sequencing the most valuable type-strain genomes for metagenomic binning, comparative biology and taxonomic classification.</title>
        <authorList>
            <person name="Goeker M."/>
        </authorList>
    </citation>
    <scope>NUCLEOTIDE SEQUENCE [LARGE SCALE GENOMIC DNA]</scope>
    <source>
        <strain evidence="1 2">DSM 18116</strain>
    </source>
</reference>
<dbReference type="RefSeq" id="WP_130541455.1">
    <property type="nucleotide sequence ID" value="NZ_CP042431.1"/>
</dbReference>
<dbReference type="OrthoDB" id="9945875at2"/>
<proteinExistence type="predicted"/>
<dbReference type="EMBL" id="SGXA01000002">
    <property type="protein sequence ID" value="RZS70908.1"/>
    <property type="molecule type" value="Genomic_DNA"/>
</dbReference>
<evidence type="ECO:0000313" key="2">
    <source>
        <dbReference type="Proteomes" id="UP000293874"/>
    </source>
</evidence>
<name>A0A4Q7MR68_9BACT</name>
<dbReference type="AlphaFoldDB" id="A0A4Q7MR68"/>
<sequence length="76" mass="7738">MNTNFQTLTDQECQEINGGLNVTINLLGIPVNLNITSVNNLATSLGGSILSVSSAISGLLVNIGNIAGNLLGNLGK</sequence>
<comment type="caution">
    <text evidence="1">The sequence shown here is derived from an EMBL/GenBank/DDBJ whole genome shotgun (WGS) entry which is preliminary data.</text>
</comment>